<sequence length="531" mass="60993">MGGHAFKNLYCPRINPNVYCKIKAQATAALQTVFAHVVVPTEMPEKNDYGDVDFLVCSPLHYPQPHTLNDFPWEETVQLIKDAFKTTHGRRGYLTNDCMYFAVDAPCDGKDHFIQIDVKVCLKPELFEWYSFKLGYASNSKIIGSMVKPLGLTIDPEGIHIRVEDLEEMDHNGSMVWISKDPKDILRITGLDFRIVNAGFITKEEIYKYLISSWLFNPAHFAARLAEENYQDRLEERSAPWTHFIKEWVPEHYPGYCFTTGSPDTVKPEDGSKKNSAQDLQAWYKHTRSAVRDKVFTMFPSTAEQYYAKRAAHIKKLEEQRLVNLIMNAIPMDTERWEISIASVNLTFTHVPPTPPGLQPMASHKILQPLLDFVTPVITYTNTSQPAQPTMIHLPPLPRQPPISFSPRPSPISMSIEAKLACLSRWTYFDLSTGTPYMLSMPRPKEKSMCWTDAIYAGAREEVLLRWAKEEWWRVWARQSIVNYVGMWRGRLEKESKKSAKGGEEEKDGDRLGRIRERLEVVNKKLGFLVA</sequence>
<dbReference type="eggNOG" id="ENOG502S1AX">
    <property type="taxonomic scope" value="Eukaryota"/>
</dbReference>
<gene>
    <name evidence="1" type="ORF">COCHEDRAFT_1216700</name>
</gene>
<reference evidence="1 2" key="1">
    <citation type="journal article" date="2012" name="PLoS Pathog.">
        <title>Diverse lifestyles and strategies of plant pathogenesis encoded in the genomes of eighteen Dothideomycetes fungi.</title>
        <authorList>
            <person name="Ohm R.A."/>
            <person name="Feau N."/>
            <person name="Henrissat B."/>
            <person name="Schoch C.L."/>
            <person name="Horwitz B.A."/>
            <person name="Barry K.W."/>
            <person name="Condon B.J."/>
            <person name="Copeland A.C."/>
            <person name="Dhillon B."/>
            <person name="Glaser F."/>
            <person name="Hesse C.N."/>
            <person name="Kosti I."/>
            <person name="LaButti K."/>
            <person name="Lindquist E.A."/>
            <person name="Lucas S."/>
            <person name="Salamov A.A."/>
            <person name="Bradshaw R.E."/>
            <person name="Ciuffetti L."/>
            <person name="Hamelin R.C."/>
            <person name="Kema G.H.J."/>
            <person name="Lawrence C."/>
            <person name="Scott J.A."/>
            <person name="Spatafora J.W."/>
            <person name="Turgeon B.G."/>
            <person name="de Wit P.J.G.M."/>
            <person name="Zhong S."/>
            <person name="Goodwin S.B."/>
            <person name="Grigoriev I.V."/>
        </authorList>
    </citation>
    <scope>NUCLEOTIDE SEQUENCE [LARGE SCALE GENOMIC DNA]</scope>
    <source>
        <strain evidence="2">C5 / ATCC 48332 / race O</strain>
    </source>
</reference>
<dbReference type="OrthoDB" id="4708870at2759"/>
<evidence type="ECO:0000313" key="2">
    <source>
        <dbReference type="Proteomes" id="UP000016936"/>
    </source>
</evidence>
<dbReference type="AlphaFoldDB" id="M2U541"/>
<organism evidence="1 2">
    <name type="scientific">Cochliobolus heterostrophus (strain C5 / ATCC 48332 / race O)</name>
    <name type="common">Southern corn leaf blight fungus</name>
    <name type="synonym">Bipolaris maydis</name>
    <dbReference type="NCBI Taxonomy" id="701091"/>
    <lineage>
        <taxon>Eukaryota</taxon>
        <taxon>Fungi</taxon>
        <taxon>Dikarya</taxon>
        <taxon>Ascomycota</taxon>
        <taxon>Pezizomycotina</taxon>
        <taxon>Dothideomycetes</taxon>
        <taxon>Pleosporomycetidae</taxon>
        <taxon>Pleosporales</taxon>
        <taxon>Pleosporineae</taxon>
        <taxon>Pleosporaceae</taxon>
        <taxon>Bipolaris</taxon>
    </lineage>
</organism>
<reference evidence="2" key="2">
    <citation type="journal article" date="2013" name="PLoS Genet.">
        <title>Comparative genome structure, secondary metabolite, and effector coding capacity across Cochliobolus pathogens.</title>
        <authorList>
            <person name="Condon B.J."/>
            <person name="Leng Y."/>
            <person name="Wu D."/>
            <person name="Bushley K.E."/>
            <person name="Ohm R.A."/>
            <person name="Otillar R."/>
            <person name="Martin J."/>
            <person name="Schackwitz W."/>
            <person name="Grimwood J."/>
            <person name="MohdZainudin N."/>
            <person name="Xue C."/>
            <person name="Wang R."/>
            <person name="Manning V.A."/>
            <person name="Dhillon B."/>
            <person name="Tu Z.J."/>
            <person name="Steffenson B.J."/>
            <person name="Salamov A."/>
            <person name="Sun H."/>
            <person name="Lowry S."/>
            <person name="LaButti K."/>
            <person name="Han J."/>
            <person name="Copeland A."/>
            <person name="Lindquist E."/>
            <person name="Barry K."/>
            <person name="Schmutz J."/>
            <person name="Baker S.E."/>
            <person name="Ciuffetti L.M."/>
            <person name="Grigoriev I.V."/>
            <person name="Zhong S."/>
            <person name="Turgeon B.G."/>
        </authorList>
    </citation>
    <scope>NUCLEOTIDE SEQUENCE [LARGE SCALE GENOMIC DNA]</scope>
    <source>
        <strain evidence="2">C5 / ATCC 48332 / race O</strain>
    </source>
</reference>
<accession>M2U541</accession>
<keyword evidence="2" id="KW-1185">Reference proteome</keyword>
<proteinExistence type="predicted"/>
<dbReference type="Proteomes" id="UP000016936">
    <property type="component" value="Unassembled WGS sequence"/>
</dbReference>
<name>M2U541_COCH5</name>
<evidence type="ECO:0000313" key="1">
    <source>
        <dbReference type="EMBL" id="EMD88826.1"/>
    </source>
</evidence>
<dbReference type="EMBL" id="KB445580">
    <property type="protein sequence ID" value="EMD88826.1"/>
    <property type="molecule type" value="Genomic_DNA"/>
</dbReference>
<dbReference type="HOGENOM" id="CLU_021650_0_0_1"/>
<protein>
    <submittedName>
        <fullName evidence="1">Uncharacterized protein</fullName>
    </submittedName>
</protein>
<dbReference type="OMA" id="CMYFAIR"/>